<keyword evidence="9" id="KW-0131">Cell cycle</keyword>
<dbReference type="GO" id="GO:0051301">
    <property type="term" value="P:cell division"/>
    <property type="evidence" value="ECO:0007669"/>
    <property type="project" value="UniProtKB-KW"/>
</dbReference>
<keyword evidence="4" id="KW-0158">Chromosome</keyword>
<dbReference type="GO" id="GO:0051382">
    <property type="term" value="P:kinetochore assembly"/>
    <property type="evidence" value="ECO:0007669"/>
    <property type="project" value="TreeGrafter"/>
</dbReference>
<sequence>MDFENVMALDYETQHLGFHPRIFLDRVYNAFYESLFEALNELKKYLCNEYSHIAPVDSILLNTDELFQELIKRLNKAIDKLEIYINKNIFLIPNHVILKEDEIHLTNPATKEEDEKLDKEIEQIKQKILEERIRKNVIKEKLKEQKIVKEELIAFKQRLSEIKDVVSEVKGSQESLQLTLEKCWEIWNCLKKPPQMK</sequence>
<gene>
    <name evidence="11" type="ORF">LARSCL_LOCUS16716</name>
</gene>
<evidence type="ECO:0000256" key="3">
    <source>
        <dbReference type="ARBA" id="ARBA00013793"/>
    </source>
</evidence>
<comment type="subcellular location">
    <subcellularLocation>
        <location evidence="1">Chromosome</location>
        <location evidence="1">Centromere</location>
        <location evidence="1">Kinetochore</location>
    </subcellularLocation>
</comment>
<protein>
    <recommendedName>
        <fullName evidence="3">Protein MIS12 homolog</fullName>
    </recommendedName>
</protein>
<dbReference type="GO" id="GO:0005634">
    <property type="term" value="C:nucleus"/>
    <property type="evidence" value="ECO:0007669"/>
    <property type="project" value="InterPro"/>
</dbReference>
<name>A0AAV2B580_9ARAC</name>
<keyword evidence="6" id="KW-0498">Mitosis</keyword>
<evidence type="ECO:0000256" key="9">
    <source>
        <dbReference type="ARBA" id="ARBA00023306"/>
    </source>
</evidence>
<evidence type="ECO:0000256" key="1">
    <source>
        <dbReference type="ARBA" id="ARBA00004629"/>
    </source>
</evidence>
<evidence type="ECO:0000256" key="5">
    <source>
        <dbReference type="ARBA" id="ARBA00022618"/>
    </source>
</evidence>
<dbReference type="GO" id="GO:0000444">
    <property type="term" value="C:MIS12/MIND type complex"/>
    <property type="evidence" value="ECO:0007669"/>
    <property type="project" value="TreeGrafter"/>
</dbReference>
<evidence type="ECO:0000256" key="2">
    <source>
        <dbReference type="ARBA" id="ARBA00008643"/>
    </source>
</evidence>
<proteinExistence type="inferred from homology"/>
<keyword evidence="5" id="KW-0132">Cell division</keyword>
<comment type="caution">
    <text evidence="11">The sequence shown here is derived from an EMBL/GenBank/DDBJ whole genome shotgun (WGS) entry which is preliminary data.</text>
</comment>
<evidence type="ECO:0000256" key="7">
    <source>
        <dbReference type="ARBA" id="ARBA00022838"/>
    </source>
</evidence>
<evidence type="ECO:0000256" key="8">
    <source>
        <dbReference type="ARBA" id="ARBA00023054"/>
    </source>
</evidence>
<keyword evidence="8" id="KW-0175">Coiled coil</keyword>
<dbReference type="GO" id="GO:0000070">
    <property type="term" value="P:mitotic sister chromatid segregation"/>
    <property type="evidence" value="ECO:0007669"/>
    <property type="project" value="TreeGrafter"/>
</dbReference>
<dbReference type="Pfam" id="PF05859">
    <property type="entry name" value="Mis12"/>
    <property type="match status" value="1"/>
</dbReference>
<evidence type="ECO:0000313" key="12">
    <source>
        <dbReference type="Proteomes" id="UP001497382"/>
    </source>
</evidence>
<dbReference type="Proteomes" id="UP001497382">
    <property type="component" value="Unassembled WGS sequence"/>
</dbReference>
<dbReference type="AlphaFoldDB" id="A0AAV2B580"/>
<reference evidence="11 12" key="1">
    <citation type="submission" date="2024-04" db="EMBL/GenBank/DDBJ databases">
        <authorList>
            <person name="Rising A."/>
            <person name="Reimegard J."/>
            <person name="Sonavane S."/>
            <person name="Akerstrom W."/>
            <person name="Nylinder S."/>
            <person name="Hedman E."/>
            <person name="Kallberg Y."/>
        </authorList>
    </citation>
    <scope>NUCLEOTIDE SEQUENCE [LARGE SCALE GENOMIC DNA]</scope>
</reference>
<dbReference type="PANTHER" id="PTHR14527">
    <property type="entry name" value="PROTEIN MIS12 HOMOLOG"/>
    <property type="match status" value="1"/>
</dbReference>
<keyword evidence="12" id="KW-1185">Reference proteome</keyword>
<dbReference type="PANTHER" id="PTHR14527:SF2">
    <property type="entry name" value="PROTEIN MIS12 HOMOLOG"/>
    <property type="match status" value="1"/>
</dbReference>
<evidence type="ECO:0000256" key="10">
    <source>
        <dbReference type="ARBA" id="ARBA00023328"/>
    </source>
</evidence>
<dbReference type="EMBL" id="CAXIEN010000270">
    <property type="protein sequence ID" value="CAL1290805.1"/>
    <property type="molecule type" value="Genomic_DNA"/>
</dbReference>
<evidence type="ECO:0000256" key="4">
    <source>
        <dbReference type="ARBA" id="ARBA00022454"/>
    </source>
</evidence>
<comment type="similarity">
    <text evidence="2">Belongs to the mis12 family.</text>
</comment>
<evidence type="ECO:0000256" key="6">
    <source>
        <dbReference type="ARBA" id="ARBA00022776"/>
    </source>
</evidence>
<organism evidence="11 12">
    <name type="scientific">Larinioides sclopetarius</name>
    <dbReference type="NCBI Taxonomy" id="280406"/>
    <lineage>
        <taxon>Eukaryota</taxon>
        <taxon>Metazoa</taxon>
        <taxon>Ecdysozoa</taxon>
        <taxon>Arthropoda</taxon>
        <taxon>Chelicerata</taxon>
        <taxon>Arachnida</taxon>
        <taxon>Araneae</taxon>
        <taxon>Araneomorphae</taxon>
        <taxon>Entelegynae</taxon>
        <taxon>Araneoidea</taxon>
        <taxon>Araneidae</taxon>
        <taxon>Larinioides</taxon>
    </lineage>
</organism>
<dbReference type="InterPro" id="IPR008685">
    <property type="entry name" value="Centromere_Mis12"/>
</dbReference>
<keyword evidence="7" id="KW-0995">Kinetochore</keyword>
<keyword evidence="10" id="KW-0137">Centromere</keyword>
<accession>A0AAV2B580</accession>
<evidence type="ECO:0000313" key="11">
    <source>
        <dbReference type="EMBL" id="CAL1290805.1"/>
    </source>
</evidence>